<evidence type="ECO:0000259" key="7">
    <source>
        <dbReference type="Pfam" id="PF08281"/>
    </source>
</evidence>
<dbReference type="RefSeq" id="WP_091041142.1">
    <property type="nucleotide sequence ID" value="NZ_FMCV01000001.1"/>
</dbReference>
<evidence type="ECO:0000256" key="3">
    <source>
        <dbReference type="ARBA" id="ARBA00023082"/>
    </source>
</evidence>
<name>A0A1C4UC96_9ACTN</name>
<evidence type="ECO:0000256" key="4">
    <source>
        <dbReference type="ARBA" id="ARBA00023125"/>
    </source>
</evidence>
<sequence length="197" mass="21850">MDDDDNFTEDLRQIAKDPAVFRAYYKAHVSAVQNYLARRVADAERVADLTADVFLAAISAAPSYRAAKGTPLGWTYGIARNVLLTDLRRTERERRAVNRVAGGRLLSDDDIARLEERIDAQASLRQMMPAIDELPEGERAVLELVAVDGLTIRDAAAALRITAVAARVRLHRARRHLNNSADKANDVTTYPLLEALQ</sequence>
<evidence type="ECO:0000256" key="2">
    <source>
        <dbReference type="ARBA" id="ARBA00023015"/>
    </source>
</evidence>
<dbReference type="Pfam" id="PF04542">
    <property type="entry name" value="Sigma70_r2"/>
    <property type="match status" value="1"/>
</dbReference>
<dbReference type="InterPro" id="IPR013325">
    <property type="entry name" value="RNA_pol_sigma_r2"/>
</dbReference>
<dbReference type="PANTHER" id="PTHR43133:SF8">
    <property type="entry name" value="RNA POLYMERASE SIGMA FACTOR HI_1459-RELATED"/>
    <property type="match status" value="1"/>
</dbReference>
<gene>
    <name evidence="8" type="ORF">GA0070215_101389</name>
</gene>
<keyword evidence="2" id="KW-0805">Transcription regulation</keyword>
<dbReference type="InterPro" id="IPR014284">
    <property type="entry name" value="RNA_pol_sigma-70_dom"/>
</dbReference>
<protein>
    <submittedName>
        <fullName evidence="8">RNA polymerase sigma-70 factor, ECF subfamily</fullName>
    </submittedName>
</protein>
<dbReference type="InterPro" id="IPR039425">
    <property type="entry name" value="RNA_pol_sigma-70-like"/>
</dbReference>
<feature type="domain" description="RNA polymerase sigma-70 region 2" evidence="6">
    <location>
        <begin position="25"/>
        <end position="92"/>
    </location>
</feature>
<evidence type="ECO:0000256" key="1">
    <source>
        <dbReference type="ARBA" id="ARBA00010641"/>
    </source>
</evidence>
<dbReference type="SUPFAM" id="SSF88946">
    <property type="entry name" value="Sigma2 domain of RNA polymerase sigma factors"/>
    <property type="match status" value="1"/>
</dbReference>
<evidence type="ECO:0000313" key="8">
    <source>
        <dbReference type="EMBL" id="SCE69284.1"/>
    </source>
</evidence>
<evidence type="ECO:0000259" key="6">
    <source>
        <dbReference type="Pfam" id="PF04542"/>
    </source>
</evidence>
<keyword evidence="9" id="KW-1185">Reference proteome</keyword>
<dbReference type="GO" id="GO:0016987">
    <property type="term" value="F:sigma factor activity"/>
    <property type="evidence" value="ECO:0007669"/>
    <property type="project" value="UniProtKB-KW"/>
</dbReference>
<dbReference type="GO" id="GO:0006352">
    <property type="term" value="P:DNA-templated transcription initiation"/>
    <property type="evidence" value="ECO:0007669"/>
    <property type="project" value="InterPro"/>
</dbReference>
<feature type="domain" description="RNA polymerase sigma factor 70 region 4 type 2" evidence="7">
    <location>
        <begin position="128"/>
        <end position="177"/>
    </location>
</feature>
<dbReference type="EMBL" id="FMCV01000001">
    <property type="protein sequence ID" value="SCE69284.1"/>
    <property type="molecule type" value="Genomic_DNA"/>
</dbReference>
<reference evidence="9" key="1">
    <citation type="submission" date="2016-06" db="EMBL/GenBank/DDBJ databases">
        <authorList>
            <person name="Varghese N."/>
        </authorList>
    </citation>
    <scope>NUCLEOTIDE SEQUENCE [LARGE SCALE GENOMIC DNA]</scope>
    <source>
        <strain evidence="9">DSM 45555</strain>
    </source>
</reference>
<dbReference type="Gene3D" id="1.10.1740.10">
    <property type="match status" value="1"/>
</dbReference>
<evidence type="ECO:0000313" key="9">
    <source>
        <dbReference type="Proteomes" id="UP000198551"/>
    </source>
</evidence>
<dbReference type="CDD" id="cd06171">
    <property type="entry name" value="Sigma70_r4"/>
    <property type="match status" value="1"/>
</dbReference>
<dbReference type="InterPro" id="IPR013249">
    <property type="entry name" value="RNA_pol_sigma70_r4_t2"/>
</dbReference>
<dbReference type="PANTHER" id="PTHR43133">
    <property type="entry name" value="RNA POLYMERASE ECF-TYPE SIGMA FACTO"/>
    <property type="match status" value="1"/>
</dbReference>
<keyword evidence="4" id="KW-0238">DNA-binding</keyword>
<dbReference type="AlphaFoldDB" id="A0A1C4UC96"/>
<accession>A0A1C4UC96</accession>
<dbReference type="Gene3D" id="1.10.10.10">
    <property type="entry name" value="Winged helix-like DNA-binding domain superfamily/Winged helix DNA-binding domain"/>
    <property type="match status" value="1"/>
</dbReference>
<dbReference type="SUPFAM" id="SSF88659">
    <property type="entry name" value="Sigma3 and sigma4 domains of RNA polymerase sigma factors"/>
    <property type="match status" value="1"/>
</dbReference>
<keyword evidence="5" id="KW-0804">Transcription</keyword>
<evidence type="ECO:0000256" key="5">
    <source>
        <dbReference type="ARBA" id="ARBA00023163"/>
    </source>
</evidence>
<comment type="similarity">
    <text evidence="1">Belongs to the sigma-70 factor family. ECF subfamily.</text>
</comment>
<keyword evidence="3" id="KW-0731">Sigma factor</keyword>
<dbReference type="InterPro" id="IPR007627">
    <property type="entry name" value="RNA_pol_sigma70_r2"/>
</dbReference>
<dbReference type="InterPro" id="IPR013324">
    <property type="entry name" value="RNA_pol_sigma_r3/r4-like"/>
</dbReference>
<proteinExistence type="inferred from homology"/>
<dbReference type="InterPro" id="IPR036388">
    <property type="entry name" value="WH-like_DNA-bd_sf"/>
</dbReference>
<organism evidence="8 9">
    <name type="scientific">Micromonospora marina</name>
    <dbReference type="NCBI Taxonomy" id="307120"/>
    <lineage>
        <taxon>Bacteria</taxon>
        <taxon>Bacillati</taxon>
        <taxon>Actinomycetota</taxon>
        <taxon>Actinomycetes</taxon>
        <taxon>Micromonosporales</taxon>
        <taxon>Micromonosporaceae</taxon>
        <taxon>Micromonospora</taxon>
    </lineage>
</organism>
<dbReference type="NCBIfam" id="TIGR02937">
    <property type="entry name" value="sigma70-ECF"/>
    <property type="match status" value="1"/>
</dbReference>
<dbReference type="Proteomes" id="UP000198551">
    <property type="component" value="Unassembled WGS sequence"/>
</dbReference>
<dbReference type="GO" id="GO:0003677">
    <property type="term" value="F:DNA binding"/>
    <property type="evidence" value="ECO:0007669"/>
    <property type="project" value="UniProtKB-KW"/>
</dbReference>
<dbReference type="Pfam" id="PF08281">
    <property type="entry name" value="Sigma70_r4_2"/>
    <property type="match status" value="1"/>
</dbReference>